<dbReference type="PANTHER" id="PTHR43377:SF1">
    <property type="entry name" value="BILIVERDIN REDUCTASE A"/>
    <property type="match status" value="1"/>
</dbReference>
<organism evidence="3 4">
    <name type="scientific">Candidatus Woesebacteria bacterium RIFCSPHIGHO2_01_FULL_44_21</name>
    <dbReference type="NCBI Taxonomy" id="1802503"/>
    <lineage>
        <taxon>Bacteria</taxon>
        <taxon>Candidatus Woeseibacteriota</taxon>
    </lineage>
</organism>
<dbReference type="SUPFAM" id="SSF55347">
    <property type="entry name" value="Glyceraldehyde-3-phosphate dehydrogenase-like, C-terminal domain"/>
    <property type="match status" value="1"/>
</dbReference>
<dbReference type="Gene3D" id="3.40.50.720">
    <property type="entry name" value="NAD(P)-binding Rossmann-like Domain"/>
    <property type="match status" value="1"/>
</dbReference>
<evidence type="ECO:0000259" key="1">
    <source>
        <dbReference type="Pfam" id="PF01408"/>
    </source>
</evidence>
<dbReference type="SUPFAM" id="SSF51735">
    <property type="entry name" value="NAD(P)-binding Rossmann-fold domains"/>
    <property type="match status" value="1"/>
</dbReference>
<dbReference type="Gene3D" id="3.30.360.10">
    <property type="entry name" value="Dihydrodipicolinate Reductase, domain 2"/>
    <property type="match status" value="1"/>
</dbReference>
<feature type="domain" description="GFO/IDH/MocA-like oxidoreductase" evidence="2">
    <location>
        <begin position="131"/>
        <end position="251"/>
    </location>
</feature>
<evidence type="ECO:0008006" key="5">
    <source>
        <dbReference type="Google" id="ProtNLM"/>
    </source>
</evidence>
<dbReference type="InterPro" id="IPR051450">
    <property type="entry name" value="Gfo/Idh/MocA_Oxidoreductases"/>
</dbReference>
<reference evidence="3 4" key="1">
    <citation type="journal article" date="2016" name="Nat. Commun.">
        <title>Thousands of microbial genomes shed light on interconnected biogeochemical processes in an aquifer system.</title>
        <authorList>
            <person name="Anantharaman K."/>
            <person name="Brown C.T."/>
            <person name="Hug L.A."/>
            <person name="Sharon I."/>
            <person name="Castelle C.J."/>
            <person name="Probst A.J."/>
            <person name="Thomas B.C."/>
            <person name="Singh A."/>
            <person name="Wilkins M.J."/>
            <person name="Karaoz U."/>
            <person name="Brodie E.L."/>
            <person name="Williams K.H."/>
            <person name="Hubbard S.S."/>
            <person name="Banfield J.F."/>
        </authorList>
    </citation>
    <scope>NUCLEOTIDE SEQUENCE [LARGE SCALE GENOMIC DNA]</scope>
</reference>
<feature type="domain" description="Gfo/Idh/MocA-like oxidoreductase N-terminal" evidence="1">
    <location>
        <begin position="6"/>
        <end position="123"/>
    </location>
</feature>
<protein>
    <recommendedName>
        <fullName evidence="5">Oxidoreductase</fullName>
    </recommendedName>
</protein>
<accession>A0A1F7YW54</accession>
<sequence>MKKTSFALIGAGKMGTRWAGVISKYAGTELVAIVNPDLKKAQELAEKTPHCTATSDIKDVLKNKEIDAVLIATTHNYLSPITSSALTAGKHVLCEKPGAIKSEQIKKNIELSKRMGLVYKIGYNYRFHDGFIKARQFYKKGYIGKILFVRARHGFGGRAGYNKEWRLDKKIGGGGHLHDQGVHLIDMARSFIGKVEKVRGFMADSYWKAGTEDNAFVLLQGENNVIASIHSSLTQWKRLHSFEIYGTKGYLSVEGLGMRYGDGEKLIVGRRTKNPDTVKEKIIICNPIADNSLVYELKEFVSAVKHGTPLDPTPLDGYETLKIVEEVYKTNKL</sequence>
<gene>
    <name evidence="3" type="ORF">A2803_05320</name>
</gene>
<dbReference type="Proteomes" id="UP000178870">
    <property type="component" value="Unassembled WGS sequence"/>
</dbReference>
<dbReference type="InterPro" id="IPR036291">
    <property type="entry name" value="NAD(P)-bd_dom_sf"/>
</dbReference>
<evidence type="ECO:0000313" key="4">
    <source>
        <dbReference type="Proteomes" id="UP000178870"/>
    </source>
</evidence>
<dbReference type="PANTHER" id="PTHR43377">
    <property type="entry name" value="BILIVERDIN REDUCTASE A"/>
    <property type="match status" value="1"/>
</dbReference>
<dbReference type="InterPro" id="IPR000683">
    <property type="entry name" value="Gfo/Idh/MocA-like_OxRdtase_N"/>
</dbReference>
<dbReference type="EMBL" id="MGGP01000025">
    <property type="protein sequence ID" value="OGM31460.1"/>
    <property type="molecule type" value="Genomic_DNA"/>
</dbReference>
<dbReference type="Pfam" id="PF22725">
    <property type="entry name" value="GFO_IDH_MocA_C3"/>
    <property type="match status" value="1"/>
</dbReference>
<name>A0A1F7YW54_9BACT</name>
<evidence type="ECO:0000259" key="2">
    <source>
        <dbReference type="Pfam" id="PF22725"/>
    </source>
</evidence>
<dbReference type="InterPro" id="IPR055170">
    <property type="entry name" value="GFO_IDH_MocA-like_dom"/>
</dbReference>
<evidence type="ECO:0000313" key="3">
    <source>
        <dbReference type="EMBL" id="OGM31460.1"/>
    </source>
</evidence>
<proteinExistence type="predicted"/>
<dbReference type="GO" id="GO:0000166">
    <property type="term" value="F:nucleotide binding"/>
    <property type="evidence" value="ECO:0007669"/>
    <property type="project" value="InterPro"/>
</dbReference>
<dbReference type="AlphaFoldDB" id="A0A1F7YW54"/>
<comment type="caution">
    <text evidence="3">The sequence shown here is derived from an EMBL/GenBank/DDBJ whole genome shotgun (WGS) entry which is preliminary data.</text>
</comment>
<dbReference type="Pfam" id="PF01408">
    <property type="entry name" value="GFO_IDH_MocA"/>
    <property type="match status" value="1"/>
</dbReference>